<dbReference type="InterPro" id="IPR036271">
    <property type="entry name" value="Tet_transcr_reg_TetR-rel_C_sf"/>
</dbReference>
<reference evidence="7 8" key="1">
    <citation type="submission" date="2020-01" db="EMBL/GenBank/DDBJ databases">
        <title>Jiella pacifica sp. nov.</title>
        <authorList>
            <person name="Xue Z."/>
            <person name="Zhu S."/>
            <person name="Chen J."/>
            <person name="Yang J."/>
        </authorList>
    </citation>
    <scope>NUCLEOTIDE SEQUENCE [LARGE SCALE GENOMIC DNA]</scope>
    <source>
        <strain evidence="7 8">40Bstr34</strain>
    </source>
</reference>
<dbReference type="GO" id="GO:0003700">
    <property type="term" value="F:DNA-binding transcription factor activity"/>
    <property type="evidence" value="ECO:0007669"/>
    <property type="project" value="TreeGrafter"/>
</dbReference>
<evidence type="ECO:0000256" key="3">
    <source>
        <dbReference type="ARBA" id="ARBA00023125"/>
    </source>
</evidence>
<evidence type="ECO:0000259" key="6">
    <source>
        <dbReference type="PROSITE" id="PS50977"/>
    </source>
</evidence>
<keyword evidence="3 5" id="KW-0238">DNA-binding</keyword>
<organism evidence="7 8">
    <name type="scientific">Jiella pacifica</name>
    <dbReference type="NCBI Taxonomy" id="2696469"/>
    <lineage>
        <taxon>Bacteria</taxon>
        <taxon>Pseudomonadati</taxon>
        <taxon>Pseudomonadota</taxon>
        <taxon>Alphaproteobacteria</taxon>
        <taxon>Hyphomicrobiales</taxon>
        <taxon>Aurantimonadaceae</taxon>
        <taxon>Jiella</taxon>
    </lineage>
</organism>
<sequence>MEARRHRLRKTKECADRTREAILDAAEAVFFRQGVATTSLSQIAAEAGLTRGAIYWHFANKLDLFKAMQNRAHLPKERFFNADTLLAAADVLSALFDATLEVLRFAPTDERGKKVYTILLFRCEYIGEMQEALAHMRANEDDFCVRIERIFAKAAAEGGLSEAWTVDTASSAYCAAVHGLFAHWLKTDEGFDLLATGRPMLHALFASFRLTSAAAECSCAIRGA</sequence>
<dbReference type="SUPFAM" id="SSF48498">
    <property type="entry name" value="Tetracyclin repressor-like, C-terminal domain"/>
    <property type="match status" value="1"/>
</dbReference>
<dbReference type="InterPro" id="IPR009057">
    <property type="entry name" value="Homeodomain-like_sf"/>
</dbReference>
<keyword evidence="4" id="KW-0804">Transcription</keyword>
<dbReference type="InterPro" id="IPR023772">
    <property type="entry name" value="DNA-bd_HTH_TetR-type_CS"/>
</dbReference>
<keyword evidence="1" id="KW-0678">Repressor</keyword>
<dbReference type="PROSITE" id="PS50977">
    <property type="entry name" value="HTH_TETR_2"/>
    <property type="match status" value="1"/>
</dbReference>
<accession>A0A6N9T028</accession>
<feature type="domain" description="HTH tetR-type" evidence="6">
    <location>
        <begin position="16"/>
        <end position="76"/>
    </location>
</feature>
<proteinExistence type="predicted"/>
<dbReference type="InterPro" id="IPR013572">
    <property type="entry name" value="Tscrpt_reg_MAATS_C"/>
</dbReference>
<evidence type="ECO:0000313" key="7">
    <source>
        <dbReference type="EMBL" id="NDW04684.1"/>
    </source>
</evidence>
<evidence type="ECO:0000256" key="5">
    <source>
        <dbReference type="PROSITE-ProRule" id="PRU00335"/>
    </source>
</evidence>
<dbReference type="PANTHER" id="PTHR30055:SF240">
    <property type="entry name" value="HTH-TYPE TRANSCRIPTIONAL REGULATOR ACRR"/>
    <property type="match status" value="1"/>
</dbReference>
<protein>
    <submittedName>
        <fullName evidence="7">TetR family transcriptional regulator</fullName>
    </submittedName>
</protein>
<dbReference type="PROSITE" id="PS01081">
    <property type="entry name" value="HTH_TETR_1"/>
    <property type="match status" value="1"/>
</dbReference>
<gene>
    <name evidence="7" type="ORF">GTK09_09610</name>
</gene>
<evidence type="ECO:0000313" key="8">
    <source>
        <dbReference type="Proteomes" id="UP000469011"/>
    </source>
</evidence>
<dbReference type="InterPro" id="IPR050109">
    <property type="entry name" value="HTH-type_TetR-like_transc_reg"/>
</dbReference>
<dbReference type="SUPFAM" id="SSF46689">
    <property type="entry name" value="Homeodomain-like"/>
    <property type="match status" value="1"/>
</dbReference>
<keyword evidence="8" id="KW-1185">Reference proteome</keyword>
<dbReference type="Proteomes" id="UP000469011">
    <property type="component" value="Unassembled WGS sequence"/>
</dbReference>
<dbReference type="AlphaFoldDB" id="A0A6N9T028"/>
<dbReference type="GO" id="GO:0000976">
    <property type="term" value="F:transcription cis-regulatory region binding"/>
    <property type="evidence" value="ECO:0007669"/>
    <property type="project" value="TreeGrafter"/>
</dbReference>
<evidence type="ECO:0000256" key="2">
    <source>
        <dbReference type="ARBA" id="ARBA00023015"/>
    </source>
</evidence>
<comment type="caution">
    <text evidence="7">The sequence shown here is derived from an EMBL/GenBank/DDBJ whole genome shotgun (WGS) entry which is preliminary data.</text>
</comment>
<keyword evidence="2" id="KW-0805">Transcription regulation</keyword>
<evidence type="ECO:0000256" key="4">
    <source>
        <dbReference type="ARBA" id="ARBA00023163"/>
    </source>
</evidence>
<dbReference type="PRINTS" id="PR00455">
    <property type="entry name" value="HTHTETR"/>
</dbReference>
<dbReference type="EMBL" id="JAAAMG010000006">
    <property type="protein sequence ID" value="NDW04684.1"/>
    <property type="molecule type" value="Genomic_DNA"/>
</dbReference>
<dbReference type="Pfam" id="PF08361">
    <property type="entry name" value="TetR_C_2"/>
    <property type="match status" value="1"/>
</dbReference>
<name>A0A6N9T028_9HYPH</name>
<dbReference type="Pfam" id="PF00440">
    <property type="entry name" value="TetR_N"/>
    <property type="match status" value="1"/>
</dbReference>
<feature type="DNA-binding region" description="H-T-H motif" evidence="5">
    <location>
        <begin position="39"/>
        <end position="58"/>
    </location>
</feature>
<evidence type="ECO:0000256" key="1">
    <source>
        <dbReference type="ARBA" id="ARBA00022491"/>
    </source>
</evidence>
<dbReference type="PANTHER" id="PTHR30055">
    <property type="entry name" value="HTH-TYPE TRANSCRIPTIONAL REGULATOR RUTR"/>
    <property type="match status" value="1"/>
</dbReference>
<dbReference type="Gene3D" id="1.10.357.10">
    <property type="entry name" value="Tetracycline Repressor, domain 2"/>
    <property type="match status" value="1"/>
</dbReference>
<dbReference type="InterPro" id="IPR001647">
    <property type="entry name" value="HTH_TetR"/>
</dbReference>